<dbReference type="RefSeq" id="WP_230742505.1">
    <property type="nucleotide sequence ID" value="NZ_PGCK01000010.1"/>
</dbReference>
<dbReference type="NCBIfam" id="TIGR00432">
    <property type="entry name" value="arcsn_tRNA_tgt"/>
    <property type="match status" value="1"/>
</dbReference>
<comment type="pathway">
    <text evidence="6">tRNA modification; archaeosine-tRNA biosynthesis.</text>
</comment>
<evidence type="ECO:0000256" key="5">
    <source>
        <dbReference type="ARBA" id="ARBA00022833"/>
    </source>
</evidence>
<evidence type="ECO:0000313" key="9">
    <source>
        <dbReference type="Proteomes" id="UP001320159"/>
    </source>
</evidence>
<feature type="binding site" evidence="6">
    <location>
        <position position="192"/>
    </location>
    <ligand>
        <name>substrate</name>
    </ligand>
</feature>
<dbReference type="GO" id="GO:0016763">
    <property type="term" value="F:pentosyltransferase activity"/>
    <property type="evidence" value="ECO:0007669"/>
    <property type="project" value="UniProtKB-UniRule"/>
</dbReference>
<dbReference type="SUPFAM" id="SSF88802">
    <property type="entry name" value="Pre-PUA domain"/>
    <property type="match status" value="1"/>
</dbReference>
<evidence type="ECO:0000259" key="7">
    <source>
        <dbReference type="Pfam" id="PF01702"/>
    </source>
</evidence>
<comment type="function">
    <text evidence="6">Exchanges the guanine residue with 7-cyano-7-deazaguanine (preQ0) at position 15 in the dihydrouridine loop (D-loop) of archaeal tRNAs.</text>
</comment>
<organism evidence="8 9">
    <name type="scientific">Methanooceanicella nereidis</name>
    <dbReference type="NCBI Taxonomy" id="2052831"/>
    <lineage>
        <taxon>Archaea</taxon>
        <taxon>Methanobacteriati</taxon>
        <taxon>Methanobacteriota</taxon>
        <taxon>Stenosarchaea group</taxon>
        <taxon>Methanomicrobia</taxon>
        <taxon>Methanocellales</taxon>
        <taxon>Methanocellaceae</taxon>
        <taxon>Methanooceanicella</taxon>
    </lineage>
</organism>
<dbReference type="InterPro" id="IPR036511">
    <property type="entry name" value="TGT-like_sf"/>
</dbReference>
<comment type="catalytic activity">
    <reaction evidence="6">
        <text>guanosine(15) in tRNA + 7-cyano-7-carbaguanine = 7-cyano-7-carbaguanosine(15) in tRNA + guanine</text>
        <dbReference type="Rhea" id="RHEA:43164"/>
        <dbReference type="Rhea" id="RHEA-COMP:10371"/>
        <dbReference type="Rhea" id="RHEA-COMP:10372"/>
        <dbReference type="ChEBI" id="CHEBI:16235"/>
        <dbReference type="ChEBI" id="CHEBI:45075"/>
        <dbReference type="ChEBI" id="CHEBI:74269"/>
        <dbReference type="ChEBI" id="CHEBI:82850"/>
        <dbReference type="EC" id="2.4.2.48"/>
    </reaction>
</comment>
<feature type="binding site" evidence="6">
    <location>
        <position position="125"/>
    </location>
    <ligand>
        <name>substrate</name>
    </ligand>
</feature>
<proteinExistence type="inferred from homology"/>
<feature type="domain" description="tRNA-guanine(15) transglycosylase-like" evidence="7">
    <location>
        <begin position="14"/>
        <end position="337"/>
    </location>
</feature>
<dbReference type="SUPFAM" id="SSF51713">
    <property type="entry name" value="tRNA-guanine transglycosylase"/>
    <property type="match status" value="1"/>
</dbReference>
<dbReference type="NCBIfam" id="TIGR00449">
    <property type="entry name" value="tgt_general"/>
    <property type="match status" value="1"/>
</dbReference>
<comment type="cofactor">
    <cofactor evidence="6">
        <name>Zn(2+)</name>
        <dbReference type="ChEBI" id="CHEBI:29105"/>
    </cofactor>
    <text evidence="6">Binds 1 zinc ion per subunit.</text>
</comment>
<evidence type="ECO:0000256" key="6">
    <source>
        <dbReference type="HAMAP-Rule" id="MF_01634"/>
    </source>
</evidence>
<comment type="similarity">
    <text evidence="6">Belongs to the archaeosine tRNA-ribosyltransferase family.</text>
</comment>
<feature type="binding site" evidence="6">
    <location>
        <position position="277"/>
    </location>
    <ligand>
        <name>Zn(2+)</name>
        <dbReference type="ChEBI" id="CHEBI:29105"/>
    </ligand>
</feature>
<dbReference type="Pfam" id="PF01702">
    <property type="entry name" value="TGT"/>
    <property type="match status" value="1"/>
</dbReference>
<dbReference type="PANTHER" id="PTHR46499:SF1">
    <property type="entry name" value="QUEUINE TRNA-RIBOSYLTRANSFERASE"/>
    <property type="match status" value="1"/>
</dbReference>
<dbReference type="Gene3D" id="3.20.20.105">
    <property type="entry name" value="Queuine tRNA-ribosyltransferase-like"/>
    <property type="match status" value="1"/>
</dbReference>
<keyword evidence="2 6" id="KW-0808">Transferase</keyword>
<keyword evidence="3 6" id="KW-0819">tRNA processing</keyword>
<evidence type="ECO:0000256" key="1">
    <source>
        <dbReference type="ARBA" id="ARBA00022676"/>
    </source>
</evidence>
<evidence type="ECO:0000256" key="4">
    <source>
        <dbReference type="ARBA" id="ARBA00022723"/>
    </source>
</evidence>
<dbReference type="GO" id="GO:0005737">
    <property type="term" value="C:cytoplasm"/>
    <property type="evidence" value="ECO:0007669"/>
    <property type="project" value="TreeGrafter"/>
</dbReference>
<sequence length="487" mass="55190">MTDVFEITNKDLLGRIGKLYTPHGVVETPTVMPVINPNLRLIEPKELKRYGAQMLITNSYIIYRSEKFRQDALKRGLHAMLDFNGPIMTDSGSFQLSVYGSVEVNNSEIISFERDIGTDIGVPLDIPTAPDVPYERAKEELEITLERLGEARQYSGNMMLAGPVQGSTYMDLREEAARRVYAMDFDIYPLGAVVPLMENYRYKDLVDVIVRCKTGLGSDAPVHLFGAGHPMMLALAVSLGCDLFDSAAYALYAKDGRYLTVDGTYHISQLQHLPCSCPVCMSHTAKDIASADEKTRTRLLAEHNLYVTFEEIRLIKQSILDGDLMELVERRCRSHPKMLSGLKRMMDHSAYIERFDPATKSTFFYLGPESAKRPEVIRHNRHLKNLTVNGKILISTRKDVSREGYDNFYMVKMPFGVFPEELKETYPIGQSETISELGPEERDSTLENILSFIRDHPDAEHTFAYDEVWESPRIKDIEKAAKVVHLG</sequence>
<dbReference type="InterPro" id="IPR050076">
    <property type="entry name" value="ArchSynthase1/Queuine_TRR"/>
</dbReference>
<protein>
    <recommendedName>
        <fullName evidence="6">tRNA-guanine(15) transglycosylase</fullName>
        <ecNumber evidence="6">2.4.2.48</ecNumber>
    </recommendedName>
    <alternativeName>
        <fullName evidence="6">7-cyano-7-deazaguanine tRNA-ribosyltransferase</fullName>
    </alternativeName>
    <alternativeName>
        <fullName evidence="6">Archaeal tRNA-guanine transglycosylase</fullName>
    </alternativeName>
</protein>
<comment type="caution">
    <text evidence="8">The sequence shown here is derived from an EMBL/GenBank/DDBJ whole genome shotgun (WGS) entry which is preliminary data.</text>
</comment>
<dbReference type="Proteomes" id="UP001320159">
    <property type="component" value="Unassembled WGS sequence"/>
</dbReference>
<reference evidence="8 9" key="1">
    <citation type="submission" date="2017-11" db="EMBL/GenBank/DDBJ databases">
        <title>Isolation and Characterization of Family Methanocellaceae Species from Potential Methane Hydrate Area Offshore Southwestern Taiwan.</title>
        <authorList>
            <person name="Zhang W.-L."/>
            <person name="Chen W.-C."/>
            <person name="Lai M.-C."/>
            <person name="Chen S.-C."/>
        </authorList>
    </citation>
    <scope>NUCLEOTIDE SEQUENCE [LARGE SCALE GENOMIC DNA]</scope>
    <source>
        <strain evidence="8 9">CWC-04</strain>
    </source>
</reference>
<dbReference type="HAMAP" id="MF_01634">
    <property type="entry name" value="TgtA_arch"/>
    <property type="match status" value="1"/>
</dbReference>
<evidence type="ECO:0000256" key="3">
    <source>
        <dbReference type="ARBA" id="ARBA00022694"/>
    </source>
</evidence>
<dbReference type="GO" id="GO:0002099">
    <property type="term" value="P:tRNA wobble guanine modification"/>
    <property type="evidence" value="ECO:0007669"/>
    <property type="project" value="TreeGrafter"/>
</dbReference>
<dbReference type="GO" id="GO:0008270">
    <property type="term" value="F:zinc ion binding"/>
    <property type="evidence" value="ECO:0007669"/>
    <property type="project" value="UniProtKB-UniRule"/>
</dbReference>
<dbReference type="PANTHER" id="PTHR46499">
    <property type="entry name" value="QUEUINE TRNA-RIBOSYLTRANSFERASE"/>
    <property type="match status" value="1"/>
</dbReference>
<keyword evidence="5 6" id="KW-0862">Zinc</keyword>
<keyword evidence="1 6" id="KW-0328">Glycosyltransferase</keyword>
<evidence type="ECO:0000313" key="8">
    <source>
        <dbReference type="EMBL" id="MCD1295649.1"/>
    </source>
</evidence>
<keyword evidence="4 6" id="KW-0479">Metal-binding</keyword>
<name>A0AAP2W7W1_9EURY</name>
<dbReference type="InterPro" id="IPR002616">
    <property type="entry name" value="tRNA_ribo_trans-like"/>
</dbReference>
<feature type="binding site" evidence="6">
    <location>
        <position position="280"/>
    </location>
    <ligand>
        <name>Zn(2+)</name>
        <dbReference type="ChEBI" id="CHEBI:29105"/>
    </ligand>
</feature>
<feature type="binding site" evidence="6">
    <location>
        <position position="275"/>
    </location>
    <ligand>
        <name>Zn(2+)</name>
        <dbReference type="ChEBI" id="CHEBI:29105"/>
    </ligand>
</feature>
<feature type="active site" description="Nucleophile" evidence="6">
    <location>
        <position position="90"/>
    </location>
</feature>
<evidence type="ECO:0000256" key="2">
    <source>
        <dbReference type="ARBA" id="ARBA00022679"/>
    </source>
</evidence>
<dbReference type="InterPro" id="IPR004804">
    <property type="entry name" value="TgtA"/>
</dbReference>
<dbReference type="EC" id="2.4.2.48" evidence="6"/>
<accession>A0AAP2W7W1</accession>
<dbReference type="AlphaFoldDB" id="A0AAP2W7W1"/>
<keyword evidence="9" id="KW-1185">Reference proteome</keyword>
<gene>
    <name evidence="6" type="primary">tgtA</name>
    <name evidence="8" type="ORF">CUJ83_11635</name>
</gene>
<dbReference type="EMBL" id="PGCK01000010">
    <property type="protein sequence ID" value="MCD1295649.1"/>
    <property type="molecule type" value="Genomic_DNA"/>
</dbReference>